<keyword evidence="9 13" id="KW-0556">Organic radical</keyword>
<comment type="catalytic activity">
    <reaction evidence="15">
        <text>formate + acetyl-CoA = pyruvate + CoA</text>
        <dbReference type="Rhea" id="RHEA:11844"/>
        <dbReference type="ChEBI" id="CHEBI:15361"/>
        <dbReference type="ChEBI" id="CHEBI:15740"/>
        <dbReference type="ChEBI" id="CHEBI:57287"/>
        <dbReference type="ChEBI" id="CHEBI:57288"/>
        <dbReference type="EC" id="2.3.1.54"/>
    </reaction>
</comment>
<feature type="active site" description="Cysteine radical intermediate" evidence="12">
    <location>
        <position position="417"/>
    </location>
</feature>
<evidence type="ECO:0000256" key="9">
    <source>
        <dbReference type="ARBA" id="ARBA00022818"/>
    </source>
</evidence>
<dbReference type="InterPro" id="IPR004184">
    <property type="entry name" value="PFL_dom"/>
</dbReference>
<evidence type="ECO:0000256" key="6">
    <source>
        <dbReference type="ARBA" id="ARBA00022490"/>
    </source>
</evidence>
<proteinExistence type="inferred from homology"/>
<evidence type="ECO:0000256" key="7">
    <source>
        <dbReference type="ARBA" id="ARBA00022526"/>
    </source>
</evidence>
<evidence type="ECO:0000256" key="3">
    <source>
        <dbReference type="ARBA" id="ARBA00008375"/>
    </source>
</evidence>
<evidence type="ECO:0000259" key="16">
    <source>
        <dbReference type="PROSITE" id="PS51149"/>
    </source>
</evidence>
<protein>
    <recommendedName>
        <fullName evidence="5 15">Formate acetyltransferase</fullName>
        <ecNumber evidence="4 15">2.3.1.54</ecNumber>
    </recommendedName>
    <alternativeName>
        <fullName evidence="11 15">Pyruvate formate-lyase</fullName>
    </alternativeName>
</protein>
<dbReference type="OrthoDB" id="9803969at2"/>
<evidence type="ECO:0000256" key="8">
    <source>
        <dbReference type="ARBA" id="ARBA00022679"/>
    </source>
</evidence>
<dbReference type="PANTHER" id="PTHR30191">
    <property type="entry name" value="FORMATE ACETYLTRANSFERASE"/>
    <property type="match status" value="1"/>
</dbReference>
<dbReference type="PROSITE" id="PS51149">
    <property type="entry name" value="GLY_RADICAL_2"/>
    <property type="match status" value="1"/>
</dbReference>
<sequence>MELAEKTPAMKAWEGFKPGVWMEGIDTQDFIHQNYKEYVGDASFLADATPATKELWQEVVELKEQEQANGGVLDAETKIVSRINAYDAAYLDKDLEKIVGFQTDKPLKRTLNVYGGLRMAKSALQSYGYELDPEVEKFFSIHRKTHNQGVFDVYDKDIKAARHNKLLTGLPDAYGRGRIIADYRRIALYGVDFLIEQKVQDWQDLEADTYTEEDIRLREEIYDQYRALGELKELAAKYGYDISKPATTAQEAIQWVYFGILATNKEDNGAAQSLGRLDAFFDIYIERDLERGILDEAGAQELVDHFVMKLRLIRQMRTEEYDALFSGDPVWLTMTIAGMKDDQQSLVTKTDFRVLNTLYTIGNAPEPNMTIFWSKQLPQGFKQFATQVSIDTSAIQYENDDVMREYYDSSDVSIACCVSPTAGNTGDSMQFFGARASMPKMLLYAVSGGVDEKTRRKVIPGLEPIEGDYLDYDELMAKLDIVMDWVAKTYVRSLNIIHYMHDKYAYEAIQFALMSTKLHRMMATGIAGISLSADSISAVKYAKVRIIRDEDGFPVDYVVEGDQFPTFGNNDPQADEIATGLVKQFVDKLKTQPTYRDSEITTSLLTITSNIVYGEALGALFTGQDSQYAGYRKAYTPLSPGANPSYTATNKGALASLMSLAKFDFEDVKDGTSYTWAVSPKTLGKEQASQIDNLSHLLDGYFANNGGHHLNVNVHTKEELLDVLDHPEKYPQYTIRVSGYALEIAKATPAQIEDIKHRIIHDSI</sequence>
<keyword evidence="10 15" id="KW-0012">Acyltransferase</keyword>
<dbReference type="STRING" id="883113.HMPREF9708_01409"/>
<feature type="active site" description="S-acetylcysteine intermediate" evidence="12">
    <location>
        <position position="416"/>
    </location>
</feature>
<comment type="subcellular location">
    <subcellularLocation>
        <location evidence="1 15">Cytoplasm</location>
    </subcellularLocation>
</comment>
<keyword evidence="6 15" id="KW-0963">Cytoplasm</keyword>
<feature type="domain" description="Glycine radical" evidence="16">
    <location>
        <begin position="640"/>
        <end position="764"/>
    </location>
</feature>
<gene>
    <name evidence="18" type="ORF">HMPREF9708_01409</name>
</gene>
<dbReference type="EMBL" id="AGEG01000015">
    <property type="protein sequence ID" value="EHR36403.1"/>
    <property type="molecule type" value="Genomic_DNA"/>
</dbReference>
<evidence type="ECO:0000256" key="14">
    <source>
        <dbReference type="PROSITE-ProRule" id="PRU00493"/>
    </source>
</evidence>
<feature type="modified residue" description="Glycine radical" evidence="13 14">
    <location>
        <position position="739"/>
    </location>
</feature>
<organism evidence="18 19">
    <name type="scientific">Facklamia languida CCUG 37842</name>
    <dbReference type="NCBI Taxonomy" id="883113"/>
    <lineage>
        <taxon>Bacteria</taxon>
        <taxon>Bacillati</taxon>
        <taxon>Bacillota</taxon>
        <taxon>Bacilli</taxon>
        <taxon>Lactobacillales</taxon>
        <taxon>Aerococcaceae</taxon>
        <taxon>Facklamia</taxon>
    </lineage>
</organism>
<dbReference type="NCBIfam" id="TIGR01255">
    <property type="entry name" value="pyr_form_ly_1"/>
    <property type="match status" value="1"/>
</dbReference>
<dbReference type="GO" id="GO:0005829">
    <property type="term" value="C:cytosol"/>
    <property type="evidence" value="ECO:0007669"/>
    <property type="project" value="TreeGrafter"/>
</dbReference>
<evidence type="ECO:0000256" key="5">
    <source>
        <dbReference type="ARBA" id="ARBA00013897"/>
    </source>
</evidence>
<evidence type="ECO:0000256" key="12">
    <source>
        <dbReference type="PIRSR" id="PIRSR000379-1"/>
    </source>
</evidence>
<dbReference type="PROSITE" id="PS51554">
    <property type="entry name" value="PFL"/>
    <property type="match status" value="1"/>
</dbReference>
<dbReference type="SUPFAM" id="SSF51998">
    <property type="entry name" value="PFL-like glycyl radical enzymes"/>
    <property type="match status" value="1"/>
</dbReference>
<dbReference type="Pfam" id="PF02901">
    <property type="entry name" value="PFL-like"/>
    <property type="match status" value="1"/>
</dbReference>
<evidence type="ECO:0000256" key="15">
    <source>
        <dbReference type="RuleBase" id="RU368075"/>
    </source>
</evidence>
<feature type="domain" description="PFL" evidence="17">
    <location>
        <begin position="5"/>
        <end position="625"/>
    </location>
</feature>
<evidence type="ECO:0000256" key="13">
    <source>
        <dbReference type="PIRSR" id="PIRSR000379-2"/>
    </source>
</evidence>
<dbReference type="eggNOG" id="COG1882">
    <property type="taxonomic scope" value="Bacteria"/>
</dbReference>
<keyword evidence="8 15" id="KW-0808">Transferase</keyword>
<keyword evidence="15" id="KW-0119">Carbohydrate metabolism</keyword>
<accession>H3NKM0</accession>
<dbReference type="RefSeq" id="WP_006309621.1">
    <property type="nucleotide sequence ID" value="NZ_JH601133.1"/>
</dbReference>
<comment type="caution">
    <text evidence="18">The sequence shown here is derived from an EMBL/GenBank/DDBJ whole genome shotgun (WGS) entry which is preliminary data.</text>
</comment>
<dbReference type="PATRIC" id="fig|883113.3.peg.1407"/>
<dbReference type="GO" id="GO:0006006">
    <property type="term" value="P:glucose metabolic process"/>
    <property type="evidence" value="ECO:0007669"/>
    <property type="project" value="UniProtKB-UniRule"/>
</dbReference>
<keyword evidence="7 15" id="KW-0313">Glucose metabolism</keyword>
<evidence type="ECO:0000256" key="4">
    <source>
        <dbReference type="ARBA" id="ARBA00013214"/>
    </source>
</evidence>
<dbReference type="PIRSF" id="PIRSF000379">
    <property type="entry name" value="For_Ac_trans_1"/>
    <property type="match status" value="1"/>
</dbReference>
<dbReference type="Proteomes" id="UP000006190">
    <property type="component" value="Unassembled WGS sequence"/>
</dbReference>
<keyword evidence="19" id="KW-1185">Reference proteome</keyword>
<comment type="similarity">
    <text evidence="3 15">Belongs to the glycyl radical enzyme (GRE) family. PFL subfamily.</text>
</comment>
<evidence type="ECO:0000259" key="17">
    <source>
        <dbReference type="PROSITE" id="PS51554"/>
    </source>
</evidence>
<dbReference type="EC" id="2.3.1.54" evidence="4 15"/>
<name>H3NKM0_9LACT</name>
<dbReference type="HOGENOM" id="CLU_023898_0_0_9"/>
<evidence type="ECO:0000256" key="2">
    <source>
        <dbReference type="ARBA" id="ARBA00004809"/>
    </source>
</evidence>
<dbReference type="InterPro" id="IPR050244">
    <property type="entry name" value="Auton_GlycylRad_Cofactor"/>
</dbReference>
<dbReference type="InterPro" id="IPR005949">
    <property type="entry name" value="Form_AcTrfase"/>
</dbReference>
<comment type="subunit">
    <text evidence="15">Homodimer.</text>
</comment>
<dbReference type="InterPro" id="IPR001150">
    <property type="entry name" value="Gly_radical"/>
</dbReference>
<evidence type="ECO:0000256" key="11">
    <source>
        <dbReference type="ARBA" id="ARBA00031063"/>
    </source>
</evidence>
<evidence type="ECO:0000313" key="18">
    <source>
        <dbReference type="EMBL" id="EHR36403.1"/>
    </source>
</evidence>
<evidence type="ECO:0000313" key="19">
    <source>
        <dbReference type="Proteomes" id="UP000006190"/>
    </source>
</evidence>
<comment type="pathway">
    <text evidence="2 15">Fermentation; pyruvate fermentation; formate from pyruvate: step 1/1.</text>
</comment>
<dbReference type="Gene3D" id="3.20.70.20">
    <property type="match status" value="1"/>
</dbReference>
<evidence type="ECO:0000256" key="1">
    <source>
        <dbReference type="ARBA" id="ARBA00004496"/>
    </source>
</evidence>
<evidence type="ECO:0000256" key="10">
    <source>
        <dbReference type="ARBA" id="ARBA00023315"/>
    </source>
</evidence>
<dbReference type="Pfam" id="PF01228">
    <property type="entry name" value="Gly_radical"/>
    <property type="match status" value="1"/>
</dbReference>
<dbReference type="PANTHER" id="PTHR30191:SF8">
    <property type="entry name" value="FORMATE ACETYLTRANSFERASE"/>
    <property type="match status" value="1"/>
</dbReference>
<reference evidence="18 19" key="1">
    <citation type="submission" date="2012-01" db="EMBL/GenBank/DDBJ databases">
        <title>The Genome Sequence of Facklamia languida CCUG 37842.</title>
        <authorList>
            <consortium name="The Broad Institute Genome Sequencing Platform"/>
            <person name="Earl A."/>
            <person name="Ward D."/>
            <person name="Feldgarden M."/>
            <person name="Gevers D."/>
            <person name="Huys G."/>
            <person name="Young S.K."/>
            <person name="Zeng Q."/>
            <person name="Gargeya S."/>
            <person name="Fitzgerald M."/>
            <person name="Haas B."/>
            <person name="Abouelleil A."/>
            <person name="Alvarado L."/>
            <person name="Arachchi H.M."/>
            <person name="Berlin A."/>
            <person name="Chapman S.B."/>
            <person name="Gearin G."/>
            <person name="Goldberg J."/>
            <person name="Griggs A."/>
            <person name="Gujja S."/>
            <person name="Hansen M."/>
            <person name="Heiman D."/>
            <person name="Howarth C."/>
            <person name="Larimer J."/>
            <person name="Lui A."/>
            <person name="MacDonald P.J.P."/>
            <person name="McCowen C."/>
            <person name="Montmayeur A."/>
            <person name="Murphy C."/>
            <person name="Neiman D."/>
            <person name="Pearson M."/>
            <person name="Priest M."/>
            <person name="Roberts A."/>
            <person name="Saif S."/>
            <person name="Shea T."/>
            <person name="Sisk P."/>
            <person name="Stolte C."/>
            <person name="Sykes S."/>
            <person name="Wortman J."/>
            <person name="Nusbaum C."/>
            <person name="Birren B."/>
        </authorList>
    </citation>
    <scope>NUCLEOTIDE SEQUENCE [LARGE SCALE GENOMIC DNA]</scope>
    <source>
        <strain evidence="18 19">CCUG 37842</strain>
    </source>
</reference>
<dbReference type="AlphaFoldDB" id="H3NKM0"/>
<dbReference type="GO" id="GO:0008861">
    <property type="term" value="F:formate C-acetyltransferase activity"/>
    <property type="evidence" value="ECO:0007669"/>
    <property type="project" value="UniProtKB-UniRule"/>
</dbReference>
<dbReference type="UniPathway" id="UPA00920">
    <property type="reaction ID" value="UER00891"/>
</dbReference>